<dbReference type="InterPro" id="IPR029063">
    <property type="entry name" value="SAM-dependent_MTases_sf"/>
</dbReference>
<evidence type="ECO:0000259" key="3">
    <source>
        <dbReference type="Pfam" id="PF13472"/>
    </source>
</evidence>
<dbReference type="OrthoDB" id="505607at2759"/>
<organism evidence="4 5">
    <name type="scientific">Neoarthrinium moseri</name>
    <dbReference type="NCBI Taxonomy" id="1658444"/>
    <lineage>
        <taxon>Eukaryota</taxon>
        <taxon>Fungi</taxon>
        <taxon>Dikarya</taxon>
        <taxon>Ascomycota</taxon>
        <taxon>Pezizomycotina</taxon>
        <taxon>Sordariomycetes</taxon>
        <taxon>Xylariomycetidae</taxon>
        <taxon>Amphisphaeriales</taxon>
        <taxon>Apiosporaceae</taxon>
        <taxon>Neoarthrinium</taxon>
    </lineage>
</organism>
<feature type="region of interest" description="Disordered" evidence="2">
    <location>
        <begin position="1"/>
        <end position="35"/>
    </location>
</feature>
<dbReference type="GO" id="GO:0008168">
    <property type="term" value="F:methyltransferase activity"/>
    <property type="evidence" value="ECO:0007669"/>
    <property type="project" value="TreeGrafter"/>
</dbReference>
<dbReference type="InterPro" id="IPR013830">
    <property type="entry name" value="SGNH_hydro"/>
</dbReference>
<dbReference type="SUPFAM" id="SSF53335">
    <property type="entry name" value="S-adenosyl-L-methionine-dependent methyltransferases"/>
    <property type="match status" value="1"/>
</dbReference>
<dbReference type="Proteomes" id="UP000829685">
    <property type="component" value="Unassembled WGS sequence"/>
</dbReference>
<name>A0A9P9WVJ2_9PEZI</name>
<dbReference type="AlphaFoldDB" id="A0A9P9WVJ2"/>
<dbReference type="Pfam" id="PF13489">
    <property type="entry name" value="Methyltransf_23"/>
    <property type="match status" value="1"/>
</dbReference>
<comment type="caution">
    <text evidence="4">The sequence shown here is derived from an EMBL/GenBank/DDBJ whole genome shotgun (WGS) entry which is preliminary data.</text>
</comment>
<gene>
    <name evidence="4" type="ORF">JX265_001695</name>
</gene>
<accession>A0A9P9WVJ2</accession>
<dbReference type="CDD" id="cd02440">
    <property type="entry name" value="AdoMet_MTases"/>
    <property type="match status" value="1"/>
</dbReference>
<evidence type="ECO:0000313" key="4">
    <source>
        <dbReference type="EMBL" id="KAI1880074.1"/>
    </source>
</evidence>
<dbReference type="Gene3D" id="3.40.50.150">
    <property type="entry name" value="Vaccinia Virus protein VP39"/>
    <property type="match status" value="1"/>
</dbReference>
<dbReference type="PANTHER" id="PTHR43591">
    <property type="entry name" value="METHYLTRANSFERASE"/>
    <property type="match status" value="1"/>
</dbReference>
<dbReference type="EMBL" id="JAFIMR010000003">
    <property type="protein sequence ID" value="KAI1880074.1"/>
    <property type="molecule type" value="Genomic_DNA"/>
</dbReference>
<dbReference type="PANTHER" id="PTHR43591:SF102">
    <property type="entry name" value="S-ADENOSYL-L-METHIONINE-DEPENDENT METHYLTRANSFERASE"/>
    <property type="match status" value="1"/>
</dbReference>
<protein>
    <recommendedName>
        <fullName evidence="3">SGNH hydrolase-type esterase domain-containing protein</fullName>
    </recommendedName>
</protein>
<comment type="similarity">
    <text evidence="1">Belongs to the methyltransferase superfamily. LaeA methyltransferase family.</text>
</comment>
<evidence type="ECO:0000256" key="2">
    <source>
        <dbReference type="SAM" id="MobiDB-lite"/>
    </source>
</evidence>
<reference evidence="4" key="1">
    <citation type="submission" date="2021-03" db="EMBL/GenBank/DDBJ databases">
        <title>Revisited historic fungal species revealed as producer of novel bioactive compounds through whole genome sequencing and comparative genomics.</title>
        <authorList>
            <person name="Vignolle G.A."/>
            <person name="Hochenegger N."/>
            <person name="Mach R.L."/>
            <person name="Mach-Aigner A.R."/>
            <person name="Javad Rahimi M."/>
            <person name="Salim K.A."/>
            <person name="Chan C.M."/>
            <person name="Lim L.B.L."/>
            <person name="Cai F."/>
            <person name="Druzhinina I.S."/>
            <person name="U'Ren J.M."/>
            <person name="Derntl C."/>
        </authorList>
    </citation>
    <scope>NUCLEOTIDE SEQUENCE</scope>
    <source>
        <strain evidence="4">TUCIM 5799</strain>
    </source>
</reference>
<dbReference type="Gene3D" id="3.40.50.1110">
    <property type="entry name" value="SGNH hydrolase"/>
    <property type="match status" value="1"/>
</dbReference>
<sequence length="578" mass="64715">MAQNSPLLRVSQSSSPSVLVGSTSDSSSADHSASTLLQPAPSHHYAVEGFFEPDRTFPEELDRIPSGSSVLDAESVVGDFGRTYHQFKQGRYLLPNDGAEQDRLDFQHAGMTVLLGGEHYLAPVSNPKHAIDIGTGTGIWAIDFAEKHPECQVVGSDLSAIQPPNAPSNCAFVKDDAEEEWLFPWKFDFVHLRFVFTCFNDHRRMMREAFKSMNSGAWIEYQDFPVTQIGSMDGQMEGSALQRWAFSVMTGMKTVMGRDIDVVANYAMWLQEIGFVDVQEKKLIWPLFATQEMACSGSPAVESQCPLPFEFRQLLQERSRFKERSYMTSRNEQLPLLRDSAVDPYAILLGDSMIERMQTTGQSASLDIWPSETLLSDISLQSLQQSSTTELRRLPRVFNAGVGGDKFENILYRLQGDPERQLPGLVDLLAPYKIRLWIIHAGTNNLHPKRGLSDASIGSLCLLLQIVSHMAGLRSRVLLTGLFHRTDIEERLVNEANAKLEKLARAMSTTMTDTSVVFIKAPQTVMRNVHLVDHVHLNGEGYRLWVETLFPQVIDNLEQVQVSRVDVATARASSIHRT</sequence>
<evidence type="ECO:0000256" key="1">
    <source>
        <dbReference type="ARBA" id="ARBA00038158"/>
    </source>
</evidence>
<proteinExistence type="inferred from homology"/>
<feature type="domain" description="SGNH hydrolase-type esterase" evidence="3">
    <location>
        <begin position="349"/>
        <end position="544"/>
    </location>
</feature>
<evidence type="ECO:0000313" key="5">
    <source>
        <dbReference type="Proteomes" id="UP000829685"/>
    </source>
</evidence>
<dbReference type="SUPFAM" id="SSF52266">
    <property type="entry name" value="SGNH hydrolase"/>
    <property type="match status" value="1"/>
</dbReference>
<dbReference type="InterPro" id="IPR036514">
    <property type="entry name" value="SGNH_hydro_sf"/>
</dbReference>
<keyword evidence="5" id="KW-1185">Reference proteome</keyword>
<dbReference type="Pfam" id="PF13472">
    <property type="entry name" value="Lipase_GDSL_2"/>
    <property type="match status" value="1"/>
</dbReference>